<dbReference type="EMBL" id="WPIN01000015">
    <property type="protein sequence ID" value="MVM34381.1"/>
    <property type="molecule type" value="Genomic_DNA"/>
</dbReference>
<organism evidence="2 3">
    <name type="scientific">Spirosoma arboris</name>
    <dbReference type="NCBI Taxonomy" id="2682092"/>
    <lineage>
        <taxon>Bacteria</taxon>
        <taxon>Pseudomonadati</taxon>
        <taxon>Bacteroidota</taxon>
        <taxon>Cytophagia</taxon>
        <taxon>Cytophagales</taxon>
        <taxon>Cytophagaceae</taxon>
        <taxon>Spirosoma</taxon>
    </lineage>
</organism>
<keyword evidence="3" id="KW-1185">Reference proteome</keyword>
<sequence length="369" mass="41545">MESLAKYYQIDPRYVRRAIQEGAVVQRNKFERTRKKKLDESFFDIIDSEVKAYFLGFMYADGYNNQREGRIVLSLQMRDLPILERFREILGYEGDVIIRERLNLATLRIGSRRLSESLASLGCRQAKSLTLTFPEWLPEKQLPHFIRGYIDGDGCYYAGVQGEGNFKGAYVGALGSVLFIEKLTEIISKKCGVNAKIRPHHTSVGVRNMIVGGAGQFEKVVNYLYEGATIYLERKKVKAFSVHPLGRAGVNNPAATLNEQQVIEIKARLLSKENIKLLASEYGVSLAAIHKIKRGRAWASVTDITFDPNNKERPTGSSNPMSKLIESDIPQIRKSLLEGISMNQIAAQHLVSEAAIRLIRDGKTWGHIP</sequence>
<dbReference type="Gene3D" id="3.10.28.10">
    <property type="entry name" value="Homing endonucleases"/>
    <property type="match status" value="1"/>
</dbReference>
<reference evidence="2 3" key="1">
    <citation type="submission" date="2019-12" db="EMBL/GenBank/DDBJ databases">
        <title>Spirosoma sp. HMF4905 genome sequencing and assembly.</title>
        <authorList>
            <person name="Kang H."/>
            <person name="Cha I."/>
            <person name="Kim H."/>
            <person name="Joh K."/>
        </authorList>
    </citation>
    <scope>NUCLEOTIDE SEQUENCE [LARGE SCALE GENOMIC DNA]</scope>
    <source>
        <strain evidence="2 3">HMF4905</strain>
    </source>
</reference>
<name>A0A7K1SKP0_9BACT</name>
<protein>
    <recommendedName>
        <fullName evidence="1">DOD-type homing endonuclease domain-containing protein</fullName>
    </recommendedName>
</protein>
<dbReference type="InterPro" id="IPR027434">
    <property type="entry name" value="Homing_endonucl"/>
</dbReference>
<accession>A0A7K1SKP0</accession>
<dbReference type="PROSITE" id="PS50819">
    <property type="entry name" value="INTEIN_ENDONUCLEASE"/>
    <property type="match status" value="1"/>
</dbReference>
<dbReference type="AlphaFoldDB" id="A0A7K1SKP0"/>
<evidence type="ECO:0000259" key="1">
    <source>
        <dbReference type="PROSITE" id="PS50819"/>
    </source>
</evidence>
<gene>
    <name evidence="2" type="ORF">GO755_30395</name>
</gene>
<dbReference type="InterPro" id="IPR004042">
    <property type="entry name" value="Intein_endonuc_central"/>
</dbReference>
<dbReference type="Proteomes" id="UP000436006">
    <property type="component" value="Unassembled WGS sequence"/>
</dbReference>
<evidence type="ECO:0000313" key="2">
    <source>
        <dbReference type="EMBL" id="MVM34381.1"/>
    </source>
</evidence>
<dbReference type="RefSeq" id="WP_157589201.1">
    <property type="nucleotide sequence ID" value="NZ_WPIN01000015.1"/>
</dbReference>
<dbReference type="GO" id="GO:0004519">
    <property type="term" value="F:endonuclease activity"/>
    <property type="evidence" value="ECO:0007669"/>
    <property type="project" value="InterPro"/>
</dbReference>
<dbReference type="SUPFAM" id="SSF55608">
    <property type="entry name" value="Homing endonucleases"/>
    <property type="match status" value="1"/>
</dbReference>
<feature type="domain" description="DOD-type homing endonuclease" evidence="1">
    <location>
        <begin position="54"/>
        <end position="154"/>
    </location>
</feature>
<comment type="caution">
    <text evidence="2">The sequence shown here is derived from an EMBL/GenBank/DDBJ whole genome shotgun (WGS) entry which is preliminary data.</text>
</comment>
<proteinExistence type="predicted"/>
<evidence type="ECO:0000313" key="3">
    <source>
        <dbReference type="Proteomes" id="UP000436006"/>
    </source>
</evidence>